<keyword evidence="5" id="KW-1185">Reference proteome</keyword>
<gene>
    <name evidence="4" type="ORF">BD289DRAFT_431973</name>
</gene>
<dbReference type="EMBL" id="KZ678426">
    <property type="protein sequence ID" value="PSR88645.1"/>
    <property type="molecule type" value="Genomic_DNA"/>
</dbReference>
<dbReference type="OrthoDB" id="10678378at2759"/>
<name>A0A2T3AAD6_9PEZI</name>
<evidence type="ECO:0000313" key="5">
    <source>
        <dbReference type="Proteomes" id="UP000241462"/>
    </source>
</evidence>
<dbReference type="InterPro" id="IPR001841">
    <property type="entry name" value="Znf_RING"/>
</dbReference>
<protein>
    <recommendedName>
        <fullName evidence="3">RING-type domain-containing protein</fullName>
    </recommendedName>
</protein>
<evidence type="ECO:0000256" key="1">
    <source>
        <dbReference type="PROSITE-ProRule" id="PRU00175"/>
    </source>
</evidence>
<keyword evidence="1" id="KW-0863">Zinc-finger</keyword>
<sequence length="323" mass="36747">MHRLFSASCQLTEDDVMDDAPLILSLRQTPTFRQRFVARLNTRLSQLEPVQWPRLANDSLALNCLAEEILCNNAFVTVPNPGQLRDTLDRLREVYSFARFDRNRFLSRFETDFLERSRQLPLALLEAGLTTFSETLTANSHIWDIFTRDHWNWRPAADGNCHNHHPELSYLRAEVRRLRLAGFNPMPGASFRDYIFQRRPVLQLHIDSPIASVYFNPDIDVDGNAQFPGFQSQPQESSSMPSNNDNNVSRSSRCRRNLSAPALDFENACLFCTTEFVPAGADPDDSPQLEPRLTFACGHSVGRVCWAAFTAARRRCPLCSGPV</sequence>
<evidence type="ECO:0000256" key="2">
    <source>
        <dbReference type="SAM" id="MobiDB-lite"/>
    </source>
</evidence>
<keyword evidence="1" id="KW-0862">Zinc</keyword>
<evidence type="ECO:0000313" key="4">
    <source>
        <dbReference type="EMBL" id="PSR88645.1"/>
    </source>
</evidence>
<feature type="region of interest" description="Disordered" evidence="2">
    <location>
        <begin position="225"/>
        <end position="251"/>
    </location>
</feature>
<reference evidence="4 5" key="1">
    <citation type="journal article" date="2018" name="Mycol. Prog.">
        <title>Coniella lustricola, a new species from submerged detritus.</title>
        <authorList>
            <person name="Raudabaugh D.B."/>
            <person name="Iturriaga T."/>
            <person name="Carver A."/>
            <person name="Mondo S."/>
            <person name="Pangilinan J."/>
            <person name="Lipzen A."/>
            <person name="He G."/>
            <person name="Amirebrahimi M."/>
            <person name="Grigoriev I.V."/>
            <person name="Miller A.N."/>
        </authorList>
    </citation>
    <scope>NUCLEOTIDE SEQUENCE [LARGE SCALE GENOMIC DNA]</scope>
    <source>
        <strain evidence="4 5">B22-T-1</strain>
    </source>
</reference>
<dbReference type="InParanoid" id="A0A2T3AAD6"/>
<accession>A0A2T3AAD6</accession>
<feature type="domain" description="RING-type" evidence="3">
    <location>
        <begin position="269"/>
        <end position="320"/>
    </location>
</feature>
<keyword evidence="1" id="KW-0479">Metal-binding</keyword>
<feature type="compositionally biased region" description="Low complexity" evidence="2">
    <location>
        <begin position="231"/>
        <end position="251"/>
    </location>
</feature>
<dbReference type="Proteomes" id="UP000241462">
    <property type="component" value="Unassembled WGS sequence"/>
</dbReference>
<evidence type="ECO:0000259" key="3">
    <source>
        <dbReference type="PROSITE" id="PS50089"/>
    </source>
</evidence>
<dbReference type="AlphaFoldDB" id="A0A2T3AAD6"/>
<organism evidence="4 5">
    <name type="scientific">Coniella lustricola</name>
    <dbReference type="NCBI Taxonomy" id="2025994"/>
    <lineage>
        <taxon>Eukaryota</taxon>
        <taxon>Fungi</taxon>
        <taxon>Dikarya</taxon>
        <taxon>Ascomycota</taxon>
        <taxon>Pezizomycotina</taxon>
        <taxon>Sordariomycetes</taxon>
        <taxon>Sordariomycetidae</taxon>
        <taxon>Diaporthales</taxon>
        <taxon>Schizoparmaceae</taxon>
        <taxon>Coniella</taxon>
    </lineage>
</organism>
<dbReference type="PROSITE" id="PS50089">
    <property type="entry name" value="ZF_RING_2"/>
    <property type="match status" value="1"/>
</dbReference>
<dbReference type="GO" id="GO:0008270">
    <property type="term" value="F:zinc ion binding"/>
    <property type="evidence" value="ECO:0007669"/>
    <property type="project" value="UniProtKB-KW"/>
</dbReference>
<dbReference type="SUPFAM" id="SSF57850">
    <property type="entry name" value="RING/U-box"/>
    <property type="match status" value="1"/>
</dbReference>
<proteinExistence type="predicted"/>